<evidence type="ECO:0000313" key="2">
    <source>
        <dbReference type="Proteomes" id="UP000318834"/>
    </source>
</evidence>
<sequence>MPRKAEVTMPETTESTAIVLRLDANRATDFEAMFEAEEIPIWDDFTRRGRFLEARLVRTTGGSEQRAGVQDYLLHIVAADHEAHEEHDRDPRFRAFLAKAERLQPHPPLVWFGDTLFERRK</sequence>
<evidence type="ECO:0008006" key="3">
    <source>
        <dbReference type="Google" id="ProtNLM"/>
    </source>
</evidence>
<gene>
    <name evidence="1" type="ORF">E6H05_13995</name>
</gene>
<organism evidence="1 2">
    <name type="scientific">Candidatus Segetimicrobium genomatis</name>
    <dbReference type="NCBI Taxonomy" id="2569760"/>
    <lineage>
        <taxon>Bacteria</taxon>
        <taxon>Bacillati</taxon>
        <taxon>Candidatus Sysuimicrobiota</taxon>
        <taxon>Candidatus Sysuimicrobiia</taxon>
        <taxon>Candidatus Sysuimicrobiales</taxon>
        <taxon>Candidatus Segetimicrobiaceae</taxon>
        <taxon>Candidatus Segetimicrobium</taxon>
    </lineage>
</organism>
<name>A0A537IG52_9BACT</name>
<reference evidence="1 2" key="1">
    <citation type="journal article" date="2019" name="Nat. Microbiol.">
        <title>Mediterranean grassland soil C-N compound turnover is dependent on rainfall and depth, and is mediated by genomically divergent microorganisms.</title>
        <authorList>
            <person name="Diamond S."/>
            <person name="Andeer P.F."/>
            <person name="Li Z."/>
            <person name="Crits-Christoph A."/>
            <person name="Burstein D."/>
            <person name="Anantharaman K."/>
            <person name="Lane K.R."/>
            <person name="Thomas B.C."/>
            <person name="Pan C."/>
            <person name="Northen T.R."/>
            <person name="Banfield J.F."/>
        </authorList>
    </citation>
    <scope>NUCLEOTIDE SEQUENCE [LARGE SCALE GENOMIC DNA]</scope>
    <source>
        <strain evidence="1">NP_8</strain>
    </source>
</reference>
<dbReference type="AlphaFoldDB" id="A0A537IG52"/>
<dbReference type="Proteomes" id="UP000318834">
    <property type="component" value="Unassembled WGS sequence"/>
</dbReference>
<accession>A0A537IG52</accession>
<evidence type="ECO:0000313" key="1">
    <source>
        <dbReference type="EMBL" id="TMI70219.1"/>
    </source>
</evidence>
<proteinExistence type="predicted"/>
<comment type="caution">
    <text evidence="1">The sequence shown here is derived from an EMBL/GenBank/DDBJ whole genome shotgun (WGS) entry which is preliminary data.</text>
</comment>
<protein>
    <recommendedName>
        <fullName evidence="3">ABM domain-containing protein</fullName>
    </recommendedName>
</protein>
<dbReference type="EMBL" id="VBAP01000159">
    <property type="protein sequence ID" value="TMI70219.1"/>
    <property type="molecule type" value="Genomic_DNA"/>
</dbReference>